<dbReference type="Pfam" id="PF02875">
    <property type="entry name" value="Mur_ligase_C"/>
    <property type="match status" value="1"/>
</dbReference>
<gene>
    <name evidence="6" type="ORF">A3E29_00750</name>
</gene>
<keyword evidence="3" id="KW-0067">ATP-binding</keyword>
<dbReference type="Gene3D" id="3.40.1190.10">
    <property type="entry name" value="Mur-like, catalytic domain"/>
    <property type="match status" value="1"/>
</dbReference>
<evidence type="ECO:0000313" key="7">
    <source>
        <dbReference type="Proteomes" id="UP000177682"/>
    </source>
</evidence>
<evidence type="ECO:0000256" key="2">
    <source>
        <dbReference type="ARBA" id="ARBA00022741"/>
    </source>
</evidence>
<proteinExistence type="predicted"/>
<reference evidence="6 7" key="1">
    <citation type="journal article" date="2016" name="Nat. Commun.">
        <title>Thousands of microbial genomes shed light on interconnected biogeochemical processes in an aquifer system.</title>
        <authorList>
            <person name="Anantharaman K."/>
            <person name="Brown C.T."/>
            <person name="Hug L.A."/>
            <person name="Sharon I."/>
            <person name="Castelle C.J."/>
            <person name="Probst A.J."/>
            <person name="Thomas B.C."/>
            <person name="Singh A."/>
            <person name="Wilkins M.J."/>
            <person name="Karaoz U."/>
            <person name="Brodie E.L."/>
            <person name="Williams K.H."/>
            <person name="Hubbard S.S."/>
            <person name="Banfield J.F."/>
        </authorList>
    </citation>
    <scope>NUCLEOTIDE SEQUENCE [LARGE SCALE GENOMIC DNA]</scope>
</reference>
<keyword evidence="1" id="KW-0436">Ligase</keyword>
<dbReference type="EMBL" id="MFEY01000004">
    <property type="protein sequence ID" value="OGE90648.1"/>
    <property type="molecule type" value="Genomic_DNA"/>
</dbReference>
<protein>
    <recommendedName>
        <fullName evidence="8">UDP-N-acetylmuramoyl-tripeptide--D-alanyl-D-alanine ligase</fullName>
    </recommendedName>
</protein>
<dbReference type="PANTHER" id="PTHR43024">
    <property type="entry name" value="UDP-N-ACETYLMURAMOYL-TRIPEPTIDE--D-ALANYL-D-ALANINE LIGASE"/>
    <property type="match status" value="1"/>
</dbReference>
<accession>A0A1F5PL29</accession>
<evidence type="ECO:0000259" key="5">
    <source>
        <dbReference type="Pfam" id="PF08245"/>
    </source>
</evidence>
<dbReference type="InterPro" id="IPR013221">
    <property type="entry name" value="Mur_ligase_cen"/>
</dbReference>
<dbReference type="AlphaFoldDB" id="A0A1F5PL29"/>
<evidence type="ECO:0000256" key="3">
    <source>
        <dbReference type="ARBA" id="ARBA00022840"/>
    </source>
</evidence>
<feature type="domain" description="Mur ligase central" evidence="5">
    <location>
        <begin position="95"/>
        <end position="241"/>
    </location>
</feature>
<keyword evidence="2" id="KW-0547">Nucleotide-binding</keyword>
<sequence>MRTLLEKNLAILAKLFLWRYHPKIVAITGSVGKTSTKEACLRVLQTKYSVRQSRGNYNNEIGLPLTIAGEQTGGRNLLRWAWIFLKSIAKLAHADYPQVLVLELGVDRPGNIAYLMKILGKVDVAVVTDIGISHLQFFTDQSELAREKLSLIKKLPLEAAAVLNFDSPKVQEGRIQTKAKVVSFGFAREAQIKASDFRLMQVEGTWGSNFKVHYEGTVLPFFLPNSLGKPAVYAALAAVAVGLQFDINLVEASEALKSYEPSQGRQRLIAGIRQTAIIDDTYNAAPASTIAALDTLNNLALGRKIAVLGSMTELGAQTRSGHIDVAAKIVESAIGLVYLVGEEAKIIREGLQARKFSGRAQWFATSDSAKISVRSALLPGDTILVKGSQAARMEKIVKEIMLEPNLAPQLLVRQSESWL</sequence>
<dbReference type="InterPro" id="IPR051046">
    <property type="entry name" value="MurCDEF_CellWall_CoF430Synth"/>
</dbReference>
<feature type="domain" description="Mur ligase central" evidence="5">
    <location>
        <begin position="27"/>
        <end position="69"/>
    </location>
</feature>
<evidence type="ECO:0000313" key="6">
    <source>
        <dbReference type="EMBL" id="OGE90648.1"/>
    </source>
</evidence>
<dbReference type="InterPro" id="IPR036615">
    <property type="entry name" value="Mur_ligase_C_dom_sf"/>
</dbReference>
<dbReference type="Pfam" id="PF08245">
    <property type="entry name" value="Mur_ligase_M"/>
    <property type="match status" value="2"/>
</dbReference>
<dbReference type="SUPFAM" id="SSF53244">
    <property type="entry name" value="MurD-like peptide ligases, peptide-binding domain"/>
    <property type="match status" value="1"/>
</dbReference>
<dbReference type="Gene3D" id="3.90.190.20">
    <property type="entry name" value="Mur ligase, C-terminal domain"/>
    <property type="match status" value="1"/>
</dbReference>
<evidence type="ECO:0008006" key="8">
    <source>
        <dbReference type="Google" id="ProtNLM"/>
    </source>
</evidence>
<dbReference type="PANTHER" id="PTHR43024:SF1">
    <property type="entry name" value="UDP-N-ACETYLMURAMOYL-TRIPEPTIDE--D-ALANYL-D-ALANINE LIGASE"/>
    <property type="match status" value="1"/>
</dbReference>
<dbReference type="InterPro" id="IPR036565">
    <property type="entry name" value="Mur-like_cat_sf"/>
</dbReference>
<evidence type="ECO:0000259" key="4">
    <source>
        <dbReference type="Pfam" id="PF02875"/>
    </source>
</evidence>
<comment type="caution">
    <text evidence="6">The sequence shown here is derived from an EMBL/GenBank/DDBJ whole genome shotgun (WGS) entry which is preliminary data.</text>
</comment>
<dbReference type="InterPro" id="IPR004101">
    <property type="entry name" value="Mur_ligase_C"/>
</dbReference>
<name>A0A1F5PL29_9BACT</name>
<feature type="domain" description="Mur ligase C-terminal" evidence="4">
    <location>
        <begin position="264"/>
        <end position="388"/>
    </location>
</feature>
<dbReference type="GO" id="GO:0005524">
    <property type="term" value="F:ATP binding"/>
    <property type="evidence" value="ECO:0007669"/>
    <property type="project" value="UniProtKB-KW"/>
</dbReference>
<dbReference type="GO" id="GO:0016881">
    <property type="term" value="F:acid-amino acid ligase activity"/>
    <property type="evidence" value="ECO:0007669"/>
    <property type="project" value="InterPro"/>
</dbReference>
<dbReference type="Proteomes" id="UP000177682">
    <property type="component" value="Unassembled WGS sequence"/>
</dbReference>
<organism evidence="6 7">
    <name type="scientific">Candidatus Doudnabacteria bacterium RIFCSPHIGHO2_12_FULL_48_16</name>
    <dbReference type="NCBI Taxonomy" id="1817838"/>
    <lineage>
        <taxon>Bacteria</taxon>
        <taxon>Candidatus Doudnaibacteriota</taxon>
    </lineage>
</organism>
<evidence type="ECO:0000256" key="1">
    <source>
        <dbReference type="ARBA" id="ARBA00022598"/>
    </source>
</evidence>
<dbReference type="SUPFAM" id="SSF53623">
    <property type="entry name" value="MurD-like peptide ligases, catalytic domain"/>
    <property type="match status" value="1"/>
</dbReference>